<organism evidence="2 3">
    <name type="scientific">Liparis tanakae</name>
    <name type="common">Tanaka's snailfish</name>
    <dbReference type="NCBI Taxonomy" id="230148"/>
    <lineage>
        <taxon>Eukaryota</taxon>
        <taxon>Metazoa</taxon>
        <taxon>Chordata</taxon>
        <taxon>Craniata</taxon>
        <taxon>Vertebrata</taxon>
        <taxon>Euteleostomi</taxon>
        <taxon>Actinopterygii</taxon>
        <taxon>Neopterygii</taxon>
        <taxon>Teleostei</taxon>
        <taxon>Neoteleostei</taxon>
        <taxon>Acanthomorphata</taxon>
        <taxon>Eupercaria</taxon>
        <taxon>Perciformes</taxon>
        <taxon>Cottioidei</taxon>
        <taxon>Cottales</taxon>
        <taxon>Liparidae</taxon>
        <taxon>Liparis</taxon>
    </lineage>
</organism>
<keyword evidence="3" id="KW-1185">Reference proteome</keyword>
<reference evidence="2 3" key="1">
    <citation type="submission" date="2019-03" db="EMBL/GenBank/DDBJ databases">
        <title>First draft genome of Liparis tanakae, snailfish: a comprehensive survey of snailfish specific genes.</title>
        <authorList>
            <person name="Kim W."/>
            <person name="Song I."/>
            <person name="Jeong J.-H."/>
            <person name="Kim D."/>
            <person name="Kim S."/>
            <person name="Ryu S."/>
            <person name="Song J.Y."/>
            <person name="Lee S.K."/>
        </authorList>
    </citation>
    <scope>NUCLEOTIDE SEQUENCE [LARGE SCALE GENOMIC DNA]</scope>
    <source>
        <tissue evidence="2">Muscle</tissue>
    </source>
</reference>
<protein>
    <submittedName>
        <fullName evidence="2">Uncharacterized protein</fullName>
    </submittedName>
</protein>
<accession>A0A4Z2GJR4</accession>
<evidence type="ECO:0000313" key="3">
    <source>
        <dbReference type="Proteomes" id="UP000314294"/>
    </source>
</evidence>
<gene>
    <name evidence="2" type="ORF">EYF80_036351</name>
</gene>
<feature type="compositionally biased region" description="Basic and acidic residues" evidence="1">
    <location>
        <begin position="34"/>
        <end position="50"/>
    </location>
</feature>
<comment type="caution">
    <text evidence="2">The sequence shown here is derived from an EMBL/GenBank/DDBJ whole genome shotgun (WGS) entry which is preliminary data.</text>
</comment>
<proteinExistence type="predicted"/>
<sequence length="63" mass="6882">MLSVSERNAAILSNKLLSGSIIRERRFVNVGRPRRAEREREAARRGRSTEKTLPSEAGGSGSG</sequence>
<evidence type="ECO:0000256" key="1">
    <source>
        <dbReference type="SAM" id="MobiDB-lite"/>
    </source>
</evidence>
<dbReference type="EMBL" id="SRLO01000516">
    <property type="protein sequence ID" value="TNN53441.1"/>
    <property type="molecule type" value="Genomic_DNA"/>
</dbReference>
<name>A0A4Z2GJR4_9TELE</name>
<feature type="region of interest" description="Disordered" evidence="1">
    <location>
        <begin position="32"/>
        <end position="63"/>
    </location>
</feature>
<dbReference type="AlphaFoldDB" id="A0A4Z2GJR4"/>
<evidence type="ECO:0000313" key="2">
    <source>
        <dbReference type="EMBL" id="TNN53441.1"/>
    </source>
</evidence>
<dbReference type="Proteomes" id="UP000314294">
    <property type="component" value="Unassembled WGS sequence"/>
</dbReference>